<feature type="chain" id="PRO_5018175399" description="AA1-like domain-containing protein" evidence="1">
    <location>
        <begin position="19"/>
        <end position="142"/>
    </location>
</feature>
<dbReference type="Proteomes" id="UP000275078">
    <property type="component" value="Unassembled WGS sequence"/>
</dbReference>
<evidence type="ECO:0000256" key="1">
    <source>
        <dbReference type="SAM" id="SignalP"/>
    </source>
</evidence>
<dbReference type="Gene3D" id="2.60.20.10">
    <property type="entry name" value="Crystallins"/>
    <property type="match status" value="1"/>
</dbReference>
<dbReference type="EMBL" id="ML119908">
    <property type="protein sequence ID" value="RPA71673.1"/>
    <property type="molecule type" value="Genomic_DNA"/>
</dbReference>
<protein>
    <recommendedName>
        <fullName evidence="4">AA1-like domain-containing protein</fullName>
    </recommendedName>
</protein>
<evidence type="ECO:0008006" key="4">
    <source>
        <dbReference type="Google" id="ProtNLM"/>
    </source>
</evidence>
<proteinExistence type="predicted"/>
<dbReference type="InterPro" id="IPR011024">
    <property type="entry name" value="G_crystallin-like"/>
</dbReference>
<keyword evidence="3" id="KW-1185">Reference proteome</keyword>
<organism evidence="2 3">
    <name type="scientific">Ascobolus immersus RN42</name>
    <dbReference type="NCBI Taxonomy" id="1160509"/>
    <lineage>
        <taxon>Eukaryota</taxon>
        <taxon>Fungi</taxon>
        <taxon>Dikarya</taxon>
        <taxon>Ascomycota</taxon>
        <taxon>Pezizomycotina</taxon>
        <taxon>Pezizomycetes</taxon>
        <taxon>Pezizales</taxon>
        <taxon>Ascobolaceae</taxon>
        <taxon>Ascobolus</taxon>
    </lineage>
</organism>
<dbReference type="OrthoDB" id="3921233at2759"/>
<reference evidence="2 3" key="1">
    <citation type="journal article" date="2018" name="Nat. Ecol. Evol.">
        <title>Pezizomycetes genomes reveal the molecular basis of ectomycorrhizal truffle lifestyle.</title>
        <authorList>
            <person name="Murat C."/>
            <person name="Payen T."/>
            <person name="Noel B."/>
            <person name="Kuo A."/>
            <person name="Morin E."/>
            <person name="Chen J."/>
            <person name="Kohler A."/>
            <person name="Krizsan K."/>
            <person name="Balestrini R."/>
            <person name="Da Silva C."/>
            <person name="Montanini B."/>
            <person name="Hainaut M."/>
            <person name="Levati E."/>
            <person name="Barry K.W."/>
            <person name="Belfiori B."/>
            <person name="Cichocki N."/>
            <person name="Clum A."/>
            <person name="Dockter R.B."/>
            <person name="Fauchery L."/>
            <person name="Guy J."/>
            <person name="Iotti M."/>
            <person name="Le Tacon F."/>
            <person name="Lindquist E.A."/>
            <person name="Lipzen A."/>
            <person name="Malagnac F."/>
            <person name="Mello A."/>
            <person name="Molinier V."/>
            <person name="Miyauchi S."/>
            <person name="Poulain J."/>
            <person name="Riccioni C."/>
            <person name="Rubini A."/>
            <person name="Sitrit Y."/>
            <person name="Splivallo R."/>
            <person name="Traeger S."/>
            <person name="Wang M."/>
            <person name="Zifcakova L."/>
            <person name="Wipf D."/>
            <person name="Zambonelli A."/>
            <person name="Paolocci F."/>
            <person name="Nowrousian M."/>
            <person name="Ottonello S."/>
            <person name="Baldrian P."/>
            <person name="Spatafora J.W."/>
            <person name="Henrissat B."/>
            <person name="Nagy L.G."/>
            <person name="Aury J.M."/>
            <person name="Wincker P."/>
            <person name="Grigoriev I.V."/>
            <person name="Bonfante P."/>
            <person name="Martin F.M."/>
        </authorList>
    </citation>
    <scope>NUCLEOTIDE SEQUENCE [LARGE SCALE GENOMIC DNA]</scope>
    <source>
        <strain evidence="2 3">RN42</strain>
    </source>
</reference>
<evidence type="ECO:0000313" key="3">
    <source>
        <dbReference type="Proteomes" id="UP000275078"/>
    </source>
</evidence>
<dbReference type="AlphaFoldDB" id="A0A3N4HB31"/>
<accession>A0A3N4HB31</accession>
<name>A0A3N4HB31_ASCIM</name>
<evidence type="ECO:0000313" key="2">
    <source>
        <dbReference type="EMBL" id="RPA71673.1"/>
    </source>
</evidence>
<sequence length="142" mass="15904">MKVSVSFLSALATSLVAGMSIPTPSHGISARQSMPIVYHATFYVDADFQGRSFRTAQVDWTRPNPSATGCQNLASGDNDKVSSIKMSWTVGGWFECKFYKDANCSGDMTRLTYPDEQRNLKYWRDGTFNDKISSYDCYHIAQ</sequence>
<feature type="signal peptide" evidence="1">
    <location>
        <begin position="1"/>
        <end position="18"/>
    </location>
</feature>
<dbReference type="SUPFAM" id="SSF49695">
    <property type="entry name" value="gamma-Crystallin-like"/>
    <property type="match status" value="1"/>
</dbReference>
<keyword evidence="1" id="KW-0732">Signal</keyword>
<gene>
    <name evidence="2" type="ORF">BJ508DRAFT_381928</name>
</gene>